<dbReference type="Gramene" id="OMERI07G20890.1">
    <property type="protein sequence ID" value="OMERI07G20890.1"/>
    <property type="gene ID" value="OMERI07G20890"/>
</dbReference>
<dbReference type="AlphaFoldDB" id="A0A0E0EFB7"/>
<accession>A0A0E0EFB7</accession>
<dbReference type="Proteomes" id="UP000008021">
    <property type="component" value="Chromosome 7"/>
</dbReference>
<reference evidence="2" key="2">
    <citation type="submission" date="2018-05" db="EMBL/GenBank/DDBJ databases">
        <title>OmerRS3 (Oryza meridionalis Reference Sequence Version 3).</title>
        <authorList>
            <person name="Zhang J."/>
            <person name="Kudrna D."/>
            <person name="Lee S."/>
            <person name="Talag J."/>
            <person name="Welchert J."/>
            <person name="Wing R.A."/>
        </authorList>
    </citation>
    <scope>NUCLEOTIDE SEQUENCE [LARGE SCALE GENOMIC DNA]</scope>
    <source>
        <strain evidence="2">cv. OR44</strain>
    </source>
</reference>
<sequence length="117" mass="12159">MAGTARRRNATADVAVRRRRPRCDGGHGATAGCNGGRPETETTTMTSMRDPSMRPQRDGGMRRRRRRDARGTAAAGGGWTQRARGGRRADGRAAVAAGRAATGAAGCATGAEILHTA</sequence>
<keyword evidence="3" id="KW-1185">Reference proteome</keyword>
<dbReference type="HOGENOM" id="CLU_2088685_0_0_1"/>
<organism evidence="2">
    <name type="scientific">Oryza meridionalis</name>
    <dbReference type="NCBI Taxonomy" id="40149"/>
    <lineage>
        <taxon>Eukaryota</taxon>
        <taxon>Viridiplantae</taxon>
        <taxon>Streptophyta</taxon>
        <taxon>Embryophyta</taxon>
        <taxon>Tracheophyta</taxon>
        <taxon>Spermatophyta</taxon>
        <taxon>Magnoliopsida</taxon>
        <taxon>Liliopsida</taxon>
        <taxon>Poales</taxon>
        <taxon>Poaceae</taxon>
        <taxon>BOP clade</taxon>
        <taxon>Oryzoideae</taxon>
        <taxon>Oryzeae</taxon>
        <taxon>Oryzinae</taxon>
        <taxon>Oryza</taxon>
    </lineage>
</organism>
<name>A0A0E0EFB7_9ORYZ</name>
<proteinExistence type="predicted"/>
<evidence type="ECO:0000313" key="2">
    <source>
        <dbReference type="EnsemblPlants" id="OMERI07G20890.1"/>
    </source>
</evidence>
<feature type="compositionally biased region" description="Basic and acidic residues" evidence="1">
    <location>
        <begin position="51"/>
        <end position="61"/>
    </location>
</feature>
<evidence type="ECO:0000313" key="3">
    <source>
        <dbReference type="Proteomes" id="UP000008021"/>
    </source>
</evidence>
<feature type="compositionally biased region" description="Gly residues" evidence="1">
    <location>
        <begin position="26"/>
        <end position="35"/>
    </location>
</feature>
<feature type="region of interest" description="Disordered" evidence="1">
    <location>
        <begin position="1"/>
        <end position="90"/>
    </location>
</feature>
<dbReference type="EnsemblPlants" id="OMERI07G20890.1">
    <property type="protein sequence ID" value="OMERI07G20890.1"/>
    <property type="gene ID" value="OMERI07G20890"/>
</dbReference>
<evidence type="ECO:0000256" key="1">
    <source>
        <dbReference type="SAM" id="MobiDB-lite"/>
    </source>
</evidence>
<reference evidence="2" key="1">
    <citation type="submission" date="2015-04" db="UniProtKB">
        <authorList>
            <consortium name="EnsemblPlants"/>
        </authorList>
    </citation>
    <scope>IDENTIFICATION</scope>
</reference>
<protein>
    <submittedName>
        <fullName evidence="2">Uncharacterized protein</fullName>
    </submittedName>
</protein>